<evidence type="ECO:0000259" key="2">
    <source>
        <dbReference type="Pfam" id="PF05872"/>
    </source>
</evidence>
<dbReference type="EMBL" id="JAATJM010000001">
    <property type="protein sequence ID" value="NJC40717.1"/>
    <property type="molecule type" value="Genomic_DNA"/>
</dbReference>
<dbReference type="RefSeq" id="WP_168045573.1">
    <property type="nucleotide sequence ID" value="NZ_JAATJM010000001.1"/>
</dbReference>
<dbReference type="PANTHER" id="PTHR30121">
    <property type="entry name" value="UNCHARACTERIZED PROTEIN YJGR-RELATED"/>
    <property type="match status" value="1"/>
</dbReference>
<feature type="domain" description="Helicase HerA-like C-terminal" evidence="2">
    <location>
        <begin position="18"/>
        <end position="525"/>
    </location>
</feature>
<proteinExistence type="predicted"/>
<evidence type="ECO:0000313" key="3">
    <source>
        <dbReference type="EMBL" id="NJC40717.1"/>
    </source>
</evidence>
<dbReference type="PANTHER" id="PTHR30121:SF6">
    <property type="entry name" value="SLR6007 PROTEIN"/>
    <property type="match status" value="1"/>
</dbReference>
<dbReference type="InterPro" id="IPR027417">
    <property type="entry name" value="P-loop_NTPase"/>
</dbReference>
<sequence>MTETAPALFLGQSFAEDGGEAEVLLLNRANRHGVVAGATGTGKTVTLQIMAQGFSDAGVPVFCADVKGDLSGICVPGSPNEKLLARAAGMGLTLQPKAAPVVFWDLYGQKGHPIRTTVSEIGPVLLARMLNLNDVQEGVLSVVFHVADKEGLLLLDLDDLRAMLVHVGENAERIGREVGNVAPASIAAIQRSLLQLEQQGGKAFFGEPALRLEDMMRTGLDGRGQVNVLDATKLMASPRLYAAFLLWLLSELFEQLPEVGDADKPRLVFFFDEAHLLFNDTPDALREKVEQVVRLIRSKGVGVYFVTQNPADIPDSVLAQLGNRIQHALRAYTPSEQRGLRAASDSFRANPAFDTADAIQALGVGEALVSTLDEKGAPNVVSRTAIRPPDSRLGPATDAERAAVMAASPVRGLYDTPVDRESAEELLSARRGEADQAAATADAAAARAKSDAAAAKEADKLAAARAKEQASQQAQYEREAARSRAPARRSTRETPIEAVTKSVLRTAGSTLTRELLRGVLGGLRRR</sequence>
<reference evidence="3 4" key="1">
    <citation type="submission" date="2020-03" db="EMBL/GenBank/DDBJ databases">
        <title>Genomic Encyclopedia of Type Strains, Phase IV (KMG-IV): sequencing the most valuable type-strain genomes for metagenomic binning, comparative biology and taxonomic classification.</title>
        <authorList>
            <person name="Goeker M."/>
        </authorList>
    </citation>
    <scope>NUCLEOTIDE SEQUENCE [LARGE SCALE GENOMIC DNA]</scope>
    <source>
        <strain evidence="3 4">DSM 4736</strain>
    </source>
</reference>
<feature type="region of interest" description="Disordered" evidence="1">
    <location>
        <begin position="464"/>
        <end position="498"/>
    </location>
</feature>
<evidence type="ECO:0000313" key="4">
    <source>
        <dbReference type="Proteomes" id="UP000587415"/>
    </source>
</evidence>
<dbReference type="Pfam" id="PF05872">
    <property type="entry name" value="HerA_C"/>
    <property type="match status" value="1"/>
</dbReference>
<name>A0A7X6BMT2_9CAUL</name>
<dbReference type="InterPro" id="IPR033186">
    <property type="entry name" value="HerA_C"/>
</dbReference>
<dbReference type="Proteomes" id="UP000587415">
    <property type="component" value="Unassembled WGS sequence"/>
</dbReference>
<dbReference type="SUPFAM" id="SSF52540">
    <property type="entry name" value="P-loop containing nucleoside triphosphate hydrolases"/>
    <property type="match status" value="1"/>
</dbReference>
<comment type="caution">
    <text evidence="3">The sequence shown here is derived from an EMBL/GenBank/DDBJ whole genome shotgun (WGS) entry which is preliminary data.</text>
</comment>
<organism evidence="3 4">
    <name type="scientific">Brevundimonas alba</name>
    <dbReference type="NCBI Taxonomy" id="74314"/>
    <lineage>
        <taxon>Bacteria</taxon>
        <taxon>Pseudomonadati</taxon>
        <taxon>Pseudomonadota</taxon>
        <taxon>Alphaproteobacteria</taxon>
        <taxon>Caulobacterales</taxon>
        <taxon>Caulobacteraceae</taxon>
        <taxon>Brevundimonas</taxon>
    </lineage>
</organism>
<protein>
    <recommendedName>
        <fullName evidence="2">Helicase HerA-like C-terminal domain-containing protein</fullName>
    </recommendedName>
</protein>
<evidence type="ECO:0000256" key="1">
    <source>
        <dbReference type="SAM" id="MobiDB-lite"/>
    </source>
</evidence>
<accession>A0A7X6BMT2</accession>
<gene>
    <name evidence="3" type="ORF">GGQ87_000975</name>
</gene>
<keyword evidence="4" id="KW-1185">Reference proteome</keyword>
<dbReference type="Gene3D" id="3.40.50.300">
    <property type="entry name" value="P-loop containing nucleotide triphosphate hydrolases"/>
    <property type="match status" value="2"/>
</dbReference>
<dbReference type="AlphaFoldDB" id="A0A7X6BMT2"/>
<dbReference type="InterPro" id="IPR051162">
    <property type="entry name" value="T4SS_component"/>
</dbReference>